<dbReference type="Proteomes" id="UP000657177">
    <property type="component" value="Unassembled WGS sequence"/>
</dbReference>
<feature type="transmembrane region" description="Helical" evidence="1">
    <location>
        <begin position="75"/>
        <end position="94"/>
    </location>
</feature>
<name>A0A8J6I2A4_9FIRM</name>
<reference evidence="2" key="1">
    <citation type="submission" date="2020-06" db="EMBL/GenBank/DDBJ databases">
        <title>Novel chitinolytic bacterium.</title>
        <authorList>
            <person name="Ungkulpasvich U."/>
            <person name="Kosugi A."/>
            <person name="Uke A."/>
        </authorList>
    </citation>
    <scope>NUCLEOTIDE SEQUENCE</scope>
    <source>
        <strain evidence="2">UUS1-1</strain>
    </source>
</reference>
<proteinExistence type="predicted"/>
<feature type="transmembrane region" description="Helical" evidence="1">
    <location>
        <begin position="12"/>
        <end position="28"/>
    </location>
</feature>
<dbReference type="RefSeq" id="WP_181340127.1">
    <property type="nucleotide sequence ID" value="NZ_JAAKDE010000017.1"/>
</dbReference>
<comment type="caution">
    <text evidence="2">The sequence shown here is derived from an EMBL/GenBank/DDBJ whole genome shotgun (WGS) entry which is preliminary data.</text>
</comment>
<keyword evidence="1" id="KW-0472">Membrane</keyword>
<organism evidence="2 3">
    <name type="scientific">Capillibacterium thermochitinicola</name>
    <dbReference type="NCBI Taxonomy" id="2699427"/>
    <lineage>
        <taxon>Bacteria</taxon>
        <taxon>Bacillati</taxon>
        <taxon>Bacillota</taxon>
        <taxon>Capillibacterium</taxon>
    </lineage>
</organism>
<accession>A0A8J6I2A4</accession>
<dbReference type="AlphaFoldDB" id="A0A8J6I2A4"/>
<feature type="transmembrane region" description="Helical" evidence="1">
    <location>
        <begin position="34"/>
        <end position="54"/>
    </location>
</feature>
<keyword evidence="1" id="KW-0812">Transmembrane</keyword>
<evidence type="ECO:0000256" key="1">
    <source>
        <dbReference type="SAM" id="Phobius"/>
    </source>
</evidence>
<gene>
    <name evidence="2" type="ORF">G5B42_08930</name>
</gene>
<evidence type="ECO:0000313" key="2">
    <source>
        <dbReference type="EMBL" id="MBA2133658.1"/>
    </source>
</evidence>
<evidence type="ECO:0008006" key="4">
    <source>
        <dbReference type="Google" id="ProtNLM"/>
    </source>
</evidence>
<keyword evidence="3" id="KW-1185">Reference proteome</keyword>
<dbReference type="EMBL" id="JAAKDE010000017">
    <property type="protein sequence ID" value="MBA2133658.1"/>
    <property type="molecule type" value="Genomic_DNA"/>
</dbReference>
<keyword evidence="1" id="KW-1133">Transmembrane helix</keyword>
<protein>
    <recommendedName>
        <fullName evidence="4">ATP synthase I chain</fullName>
    </recommendedName>
</protein>
<sequence length="128" mass="14029">MESLAIKIYKSFLVINLYLLALLLALGLTVLPSIVFGGLMLGWAGMQVYLFCFCKTVGRNLDRGTQAGPARPPTGTGATFFRLGLLLLFLVAGGNHGLSFFLWSTGTALAVYFGWLGYLLYWHSRKTT</sequence>
<feature type="transmembrane region" description="Helical" evidence="1">
    <location>
        <begin position="100"/>
        <end position="121"/>
    </location>
</feature>
<evidence type="ECO:0000313" key="3">
    <source>
        <dbReference type="Proteomes" id="UP000657177"/>
    </source>
</evidence>